<dbReference type="PANTHER" id="PTHR30126">
    <property type="entry name" value="HTH-TYPE TRANSCRIPTIONAL REGULATOR"/>
    <property type="match status" value="1"/>
</dbReference>
<dbReference type="Pfam" id="PF00126">
    <property type="entry name" value="HTH_1"/>
    <property type="match status" value="1"/>
</dbReference>
<dbReference type="Proteomes" id="UP000663946">
    <property type="component" value="Plasmid pQ15_94_2"/>
</dbReference>
<dbReference type="RefSeq" id="WP_333722680.1">
    <property type="nucleotide sequence ID" value="NZ_CP049219.1"/>
</dbReference>
<dbReference type="InterPro" id="IPR005119">
    <property type="entry name" value="LysR_subst-bd"/>
</dbReference>
<dbReference type="AlphaFoldDB" id="A0AAJ4TDB5"/>
<dbReference type="EMBL" id="CP049219">
    <property type="protein sequence ID" value="QTG16890.1"/>
    <property type="molecule type" value="Genomic_DNA"/>
</dbReference>
<comment type="similarity">
    <text evidence="1">Belongs to the LysR transcriptional regulatory family.</text>
</comment>
<reference evidence="6" key="1">
    <citation type="submission" date="2020-02" db="EMBL/GenBank/DDBJ databases">
        <title>Unexpected conservation and global transmission of agrobacterial virulence plasmids.</title>
        <authorList>
            <person name="Weisberg A.J."/>
            <person name="Davis E.W. II"/>
            <person name="Tabima J.R."/>
            <person name="Belcher M.S."/>
            <person name="Miller M."/>
            <person name="Kuo C.-H."/>
            <person name="Loper J.E."/>
            <person name="Grunwald N.J."/>
            <person name="Putnam M.L."/>
            <person name="Chang J.H."/>
        </authorList>
    </citation>
    <scope>NUCLEOTIDE SEQUENCE</scope>
    <source>
        <strain evidence="6">Q15/94</strain>
        <plasmid evidence="6">pQ15_94_2</plasmid>
    </source>
</reference>
<dbReference type="GO" id="GO:0000976">
    <property type="term" value="F:transcription cis-regulatory region binding"/>
    <property type="evidence" value="ECO:0007669"/>
    <property type="project" value="TreeGrafter"/>
</dbReference>
<evidence type="ECO:0000259" key="5">
    <source>
        <dbReference type="PROSITE" id="PS50931"/>
    </source>
</evidence>
<sequence>MNVQWLEDFIALTDCMNFSKAADRRNVTQPAFSRRIKSLEEAIGADLIDRSSHRLEITEAGQIVLAAAKEIDNRLKRALREIEDAHSVASSLTFASTHALSFNFFPNWFKALPSPASSAPVHLLADNMRACERMMSDGRAQFLLCHAHPAMEIMLPEMSYKAVELAKDEIIPVSACGTDRRPVHDLGTAGTHEVPVLSFDEKSGLGRILKSTLAERLSVVKLKHAFSSHLAVALKALAMDGKGVAWVPRSLVEDEIDKGLLTLAGSEDWGVKVSIVLMRPRQRQSSLAEEFWDLAISGHEGSRLRFALERW</sequence>
<protein>
    <submittedName>
        <fullName evidence="6">LysR family transcriptional regulator</fullName>
    </submittedName>
</protein>
<dbReference type="Gene3D" id="3.40.190.10">
    <property type="entry name" value="Periplasmic binding protein-like II"/>
    <property type="match status" value="2"/>
</dbReference>
<keyword evidence="6" id="KW-0614">Plasmid</keyword>
<proteinExistence type="inferred from homology"/>
<dbReference type="PRINTS" id="PR00039">
    <property type="entry name" value="HTHLYSR"/>
</dbReference>
<evidence type="ECO:0000313" key="6">
    <source>
        <dbReference type="EMBL" id="QTG16890.1"/>
    </source>
</evidence>
<dbReference type="CDD" id="cd05466">
    <property type="entry name" value="PBP2_LTTR_substrate"/>
    <property type="match status" value="1"/>
</dbReference>
<dbReference type="Pfam" id="PF03466">
    <property type="entry name" value="LysR_substrate"/>
    <property type="match status" value="1"/>
</dbReference>
<evidence type="ECO:0000313" key="7">
    <source>
        <dbReference type="Proteomes" id="UP000663946"/>
    </source>
</evidence>
<evidence type="ECO:0000256" key="2">
    <source>
        <dbReference type="ARBA" id="ARBA00023015"/>
    </source>
</evidence>
<dbReference type="SUPFAM" id="SSF53850">
    <property type="entry name" value="Periplasmic binding protein-like II"/>
    <property type="match status" value="1"/>
</dbReference>
<dbReference type="PANTHER" id="PTHR30126:SF2">
    <property type="entry name" value="HTH-TYPE TRANSCRIPTIONAL REGULATOR YJIE"/>
    <property type="match status" value="1"/>
</dbReference>
<keyword evidence="4" id="KW-0804">Transcription</keyword>
<dbReference type="InterPro" id="IPR036390">
    <property type="entry name" value="WH_DNA-bd_sf"/>
</dbReference>
<dbReference type="PROSITE" id="PS50931">
    <property type="entry name" value="HTH_LYSR"/>
    <property type="match status" value="1"/>
</dbReference>
<accession>A0AAJ4TDB5</accession>
<dbReference type="Gene3D" id="1.10.10.10">
    <property type="entry name" value="Winged helix-like DNA-binding domain superfamily/Winged helix DNA-binding domain"/>
    <property type="match status" value="1"/>
</dbReference>
<evidence type="ECO:0000256" key="1">
    <source>
        <dbReference type="ARBA" id="ARBA00009437"/>
    </source>
</evidence>
<name>A0AAJ4TDB5_AGRTU</name>
<gene>
    <name evidence="6" type="ORF">G6M86_26650</name>
</gene>
<keyword evidence="3" id="KW-0238">DNA-binding</keyword>
<dbReference type="InterPro" id="IPR000847">
    <property type="entry name" value="LysR_HTH_N"/>
</dbReference>
<feature type="domain" description="HTH lysR-type" evidence="5">
    <location>
        <begin position="1"/>
        <end position="58"/>
    </location>
</feature>
<dbReference type="InterPro" id="IPR036388">
    <property type="entry name" value="WH-like_DNA-bd_sf"/>
</dbReference>
<evidence type="ECO:0000256" key="4">
    <source>
        <dbReference type="ARBA" id="ARBA00023163"/>
    </source>
</evidence>
<organism evidence="6 7">
    <name type="scientific">Agrobacterium tumefaciens</name>
    <dbReference type="NCBI Taxonomy" id="358"/>
    <lineage>
        <taxon>Bacteria</taxon>
        <taxon>Pseudomonadati</taxon>
        <taxon>Pseudomonadota</taxon>
        <taxon>Alphaproteobacteria</taxon>
        <taxon>Hyphomicrobiales</taxon>
        <taxon>Rhizobiaceae</taxon>
        <taxon>Rhizobium/Agrobacterium group</taxon>
        <taxon>Agrobacterium</taxon>
        <taxon>Agrobacterium tumefaciens complex</taxon>
    </lineage>
</organism>
<geneLocation type="plasmid" evidence="6 7">
    <name>pQ15_94_2</name>
</geneLocation>
<evidence type="ECO:0000256" key="3">
    <source>
        <dbReference type="ARBA" id="ARBA00023125"/>
    </source>
</evidence>
<dbReference type="GO" id="GO:0003700">
    <property type="term" value="F:DNA-binding transcription factor activity"/>
    <property type="evidence" value="ECO:0007669"/>
    <property type="project" value="InterPro"/>
</dbReference>
<keyword evidence="2" id="KW-0805">Transcription regulation</keyword>
<dbReference type="SUPFAM" id="SSF46785">
    <property type="entry name" value="Winged helix' DNA-binding domain"/>
    <property type="match status" value="1"/>
</dbReference>